<accession>A0ABY5SCU9</accession>
<dbReference type="InterPro" id="IPR025436">
    <property type="entry name" value="DUF4179"/>
</dbReference>
<dbReference type="Gene3D" id="2.60.40.1630">
    <property type="entry name" value="bacillus anthracis domain"/>
    <property type="match status" value="1"/>
</dbReference>
<dbReference type="InterPro" id="IPR040680">
    <property type="entry name" value="DUF5643"/>
</dbReference>
<feature type="transmembrane region" description="Helical" evidence="2">
    <location>
        <begin position="101"/>
        <end position="120"/>
    </location>
</feature>
<dbReference type="Pfam" id="PF13786">
    <property type="entry name" value="DUF4179"/>
    <property type="match status" value="1"/>
</dbReference>
<organism evidence="5 6">
    <name type="scientific">Paenibacillus spongiae</name>
    <dbReference type="NCBI Taxonomy" id="2909671"/>
    <lineage>
        <taxon>Bacteria</taxon>
        <taxon>Bacillati</taxon>
        <taxon>Bacillota</taxon>
        <taxon>Bacilli</taxon>
        <taxon>Bacillales</taxon>
        <taxon>Paenibacillaceae</taxon>
        <taxon>Paenibacillus</taxon>
    </lineage>
</organism>
<feature type="domain" description="DUF4179" evidence="3">
    <location>
        <begin position="104"/>
        <end position="189"/>
    </location>
</feature>
<feature type="domain" description="DUF5643" evidence="4">
    <location>
        <begin position="279"/>
        <end position="384"/>
    </location>
</feature>
<keyword evidence="2" id="KW-0812">Transmembrane</keyword>
<feature type="region of interest" description="Disordered" evidence="1">
    <location>
        <begin position="1"/>
        <end position="21"/>
    </location>
</feature>
<keyword evidence="6" id="KW-1185">Reference proteome</keyword>
<keyword evidence="2" id="KW-0472">Membrane</keyword>
<evidence type="ECO:0000256" key="2">
    <source>
        <dbReference type="SAM" id="Phobius"/>
    </source>
</evidence>
<reference evidence="5" key="1">
    <citation type="submission" date="2022-01" db="EMBL/GenBank/DDBJ databases">
        <title>Paenibacillus spongiae sp. nov., isolated from marine sponge.</title>
        <authorList>
            <person name="Li Z."/>
            <person name="Zhang M."/>
        </authorList>
    </citation>
    <scope>NUCLEOTIDE SEQUENCE</scope>
    <source>
        <strain evidence="5">PHS-Z3</strain>
    </source>
</reference>
<evidence type="ECO:0000259" key="3">
    <source>
        <dbReference type="Pfam" id="PF13786"/>
    </source>
</evidence>
<proteinExistence type="predicted"/>
<dbReference type="Pfam" id="PF18705">
    <property type="entry name" value="DUF5643"/>
    <property type="match status" value="1"/>
</dbReference>
<sequence>MDEKDKRKPDSSDREKRALRRETCEDKKLPVECNEPDKPEVVMDEAELTAADLTVAESLRMEGSRLNAVSAGIAEEKIVSAIRRGLEQGKARSKPRRRWRAGLSAGAVIACFVLLFAFTVRVSPVFANAMRDIPGIGAFVKLVEYDSALRTAIDKDFMQLIGKTVEKDGIQLTVEGLIADERRLVVFYSSNITKGWGDTGISFSFYDEENKRLEGTLMFDYSSMGKTANEPRAPQDMVDLQLLNTVTMPKQVKMKAEVDDTVLEVEFPIDHSRFEGLSQEMAIGKTVEIDGQKVTFETAKLSPLQLEVVVRNDSANSSQVKGFIHMVIEDERGEPWRWTNAYGLPEGGRVYHFESSYFNRPKQLTIKADGIFTVPKQAKLVIDTEKASVLEAPDSRVSFEGINEKADYMLLTLAINQLDEVDQLNAAYNLVGSTFIDGAGKKHELASPDYFTSGSFNSNENKKYVYVPLPKGDYPQPLTFDVEDYPGYALQPFQIEINP</sequence>
<protein>
    <submittedName>
        <fullName evidence="5">DUF4179 domain-containing protein</fullName>
    </submittedName>
</protein>
<evidence type="ECO:0000313" key="5">
    <source>
        <dbReference type="EMBL" id="UVI30565.1"/>
    </source>
</evidence>
<dbReference type="Proteomes" id="UP001057877">
    <property type="component" value="Chromosome"/>
</dbReference>
<dbReference type="EMBL" id="CP091430">
    <property type="protein sequence ID" value="UVI30565.1"/>
    <property type="molecule type" value="Genomic_DNA"/>
</dbReference>
<dbReference type="RefSeq" id="WP_258386631.1">
    <property type="nucleotide sequence ID" value="NZ_CP091430.1"/>
</dbReference>
<evidence type="ECO:0000256" key="1">
    <source>
        <dbReference type="SAM" id="MobiDB-lite"/>
    </source>
</evidence>
<evidence type="ECO:0000259" key="4">
    <source>
        <dbReference type="Pfam" id="PF18705"/>
    </source>
</evidence>
<evidence type="ECO:0000313" key="6">
    <source>
        <dbReference type="Proteomes" id="UP001057877"/>
    </source>
</evidence>
<keyword evidence="2" id="KW-1133">Transmembrane helix</keyword>
<name>A0ABY5SCU9_9BACL</name>
<gene>
    <name evidence="5" type="ORF">L1F29_01400</name>
</gene>